<feature type="region of interest" description="Disordered" evidence="1">
    <location>
        <begin position="1"/>
        <end position="22"/>
    </location>
</feature>
<feature type="compositionally biased region" description="Basic residues" evidence="1">
    <location>
        <begin position="1"/>
        <end position="12"/>
    </location>
</feature>
<evidence type="ECO:0000313" key="3">
    <source>
        <dbReference type="Proteomes" id="UP000007703"/>
    </source>
</evidence>
<dbReference type="InParanoid" id="C4Y339"/>
<sequence>MDRSVVSKKNRKLFCSENRPATANFRSQVQRSGLLLIRARRDVASAAQKRSDNAAASERPGGEKEPKETEPKGAGAENGATSGRKDMRAALNVSASPSSSISERDLSLPFLLFRAIPFSLSSSFSLSLSISHSLSLSPSFSSSSHSLNAISPTTRSCKRHAVRWSFVVARSAAVAKKNCQSSTSPISATSALQLRPSKK</sequence>
<proteinExistence type="predicted"/>
<feature type="compositionally biased region" description="Basic and acidic residues" evidence="1">
    <location>
        <begin position="60"/>
        <end position="71"/>
    </location>
</feature>
<protein>
    <submittedName>
        <fullName evidence="2">Uncharacterized protein</fullName>
    </submittedName>
</protein>
<evidence type="ECO:0000256" key="1">
    <source>
        <dbReference type="SAM" id="MobiDB-lite"/>
    </source>
</evidence>
<dbReference type="KEGG" id="clu:CLUG_02952"/>
<dbReference type="VEuPathDB" id="FungiDB:CLUG_02952"/>
<dbReference type="HOGENOM" id="CLU_1372057_0_0_1"/>
<feature type="region of interest" description="Disordered" evidence="1">
    <location>
        <begin position="46"/>
        <end position="85"/>
    </location>
</feature>
<accession>C4Y339</accession>
<gene>
    <name evidence="2" type="ORF">CLUG_02952</name>
</gene>
<reference evidence="2 3" key="1">
    <citation type="journal article" date="2009" name="Nature">
        <title>Evolution of pathogenicity and sexual reproduction in eight Candida genomes.</title>
        <authorList>
            <person name="Butler G."/>
            <person name="Rasmussen M.D."/>
            <person name="Lin M.F."/>
            <person name="Santos M.A."/>
            <person name="Sakthikumar S."/>
            <person name="Munro C.A."/>
            <person name="Rheinbay E."/>
            <person name="Grabherr M."/>
            <person name="Forche A."/>
            <person name="Reedy J.L."/>
            <person name="Agrafioti I."/>
            <person name="Arnaud M.B."/>
            <person name="Bates S."/>
            <person name="Brown A.J."/>
            <person name="Brunke S."/>
            <person name="Costanzo M.C."/>
            <person name="Fitzpatrick D.A."/>
            <person name="de Groot P.W."/>
            <person name="Harris D."/>
            <person name="Hoyer L.L."/>
            <person name="Hube B."/>
            <person name="Klis F.M."/>
            <person name="Kodira C."/>
            <person name="Lennard N."/>
            <person name="Logue M.E."/>
            <person name="Martin R."/>
            <person name="Neiman A.M."/>
            <person name="Nikolaou E."/>
            <person name="Quail M.A."/>
            <person name="Quinn J."/>
            <person name="Santos M.C."/>
            <person name="Schmitzberger F.F."/>
            <person name="Sherlock G."/>
            <person name="Shah P."/>
            <person name="Silverstein K.A."/>
            <person name="Skrzypek M.S."/>
            <person name="Soll D."/>
            <person name="Staggs R."/>
            <person name="Stansfield I."/>
            <person name="Stumpf M.P."/>
            <person name="Sudbery P.E."/>
            <person name="Srikantha T."/>
            <person name="Zeng Q."/>
            <person name="Berman J."/>
            <person name="Berriman M."/>
            <person name="Heitman J."/>
            <person name="Gow N.A."/>
            <person name="Lorenz M.C."/>
            <person name="Birren B.W."/>
            <person name="Kellis M."/>
            <person name="Cuomo C.A."/>
        </authorList>
    </citation>
    <scope>NUCLEOTIDE SEQUENCE [LARGE SCALE GENOMIC DNA]</scope>
    <source>
        <strain evidence="2 3">ATCC 42720</strain>
    </source>
</reference>
<name>C4Y339_CLAL4</name>
<evidence type="ECO:0000313" key="2">
    <source>
        <dbReference type="EMBL" id="EEQ38826.1"/>
    </source>
</evidence>
<dbReference type="EMBL" id="CH408078">
    <property type="protein sequence ID" value="EEQ38826.1"/>
    <property type="molecule type" value="Genomic_DNA"/>
</dbReference>
<dbReference type="AlphaFoldDB" id="C4Y339"/>
<dbReference type="Proteomes" id="UP000007703">
    <property type="component" value="Unassembled WGS sequence"/>
</dbReference>
<organism evidence="2 3">
    <name type="scientific">Clavispora lusitaniae (strain ATCC 42720)</name>
    <name type="common">Yeast</name>
    <name type="synonym">Candida lusitaniae</name>
    <dbReference type="NCBI Taxonomy" id="306902"/>
    <lineage>
        <taxon>Eukaryota</taxon>
        <taxon>Fungi</taxon>
        <taxon>Dikarya</taxon>
        <taxon>Ascomycota</taxon>
        <taxon>Saccharomycotina</taxon>
        <taxon>Pichiomycetes</taxon>
        <taxon>Metschnikowiaceae</taxon>
        <taxon>Clavispora</taxon>
    </lineage>
</organism>